<evidence type="ECO:0008006" key="7">
    <source>
        <dbReference type="Google" id="ProtNLM"/>
    </source>
</evidence>
<dbReference type="Proteomes" id="UP001168821">
    <property type="component" value="Unassembled WGS sequence"/>
</dbReference>
<gene>
    <name evidence="5" type="ORF">Zmor_000830</name>
</gene>
<evidence type="ECO:0000313" key="6">
    <source>
        <dbReference type="Proteomes" id="UP001168821"/>
    </source>
</evidence>
<keyword evidence="1 4" id="KW-0732">Signal</keyword>
<comment type="caution">
    <text evidence="5">The sequence shown here is derived from an EMBL/GenBank/DDBJ whole genome shotgun (WGS) entry which is preliminary data.</text>
</comment>
<accession>A0AA38MNU4</accession>
<dbReference type="Pfam" id="PF06585">
    <property type="entry name" value="JHBP"/>
    <property type="match status" value="1"/>
</dbReference>
<feature type="signal peptide" evidence="4">
    <location>
        <begin position="1"/>
        <end position="16"/>
    </location>
</feature>
<dbReference type="FunFam" id="3.15.10.30:FF:000001">
    <property type="entry name" value="Takeout-like protein 1"/>
    <property type="match status" value="1"/>
</dbReference>
<evidence type="ECO:0000256" key="2">
    <source>
        <dbReference type="ARBA" id="ARBA00023108"/>
    </source>
</evidence>
<evidence type="ECO:0000256" key="4">
    <source>
        <dbReference type="SAM" id="SignalP"/>
    </source>
</evidence>
<evidence type="ECO:0000256" key="1">
    <source>
        <dbReference type="ARBA" id="ARBA00022729"/>
    </source>
</evidence>
<dbReference type="PANTHER" id="PTHR11008:SF32">
    <property type="entry name" value="CIRCADIAN CLOCK-CONTROLLED PROTEIN DAYWAKE-RELATED"/>
    <property type="match status" value="1"/>
</dbReference>
<protein>
    <recommendedName>
        <fullName evidence="7">Protein takeout</fullName>
    </recommendedName>
</protein>
<dbReference type="PANTHER" id="PTHR11008">
    <property type="entry name" value="PROTEIN TAKEOUT-LIKE PROTEIN"/>
    <property type="match status" value="1"/>
</dbReference>
<reference evidence="5" key="1">
    <citation type="journal article" date="2023" name="G3 (Bethesda)">
        <title>Whole genome assemblies of Zophobas morio and Tenebrio molitor.</title>
        <authorList>
            <person name="Kaur S."/>
            <person name="Stinson S.A."/>
            <person name="diCenzo G.C."/>
        </authorList>
    </citation>
    <scope>NUCLEOTIDE SEQUENCE</scope>
    <source>
        <strain evidence="5">QUZm001</strain>
    </source>
</reference>
<dbReference type="GO" id="GO:0007623">
    <property type="term" value="P:circadian rhythm"/>
    <property type="evidence" value="ECO:0007669"/>
    <property type="project" value="UniProtKB-ARBA"/>
</dbReference>
<dbReference type="SMART" id="SM00700">
    <property type="entry name" value="JHBP"/>
    <property type="match status" value="1"/>
</dbReference>
<organism evidence="5 6">
    <name type="scientific">Zophobas morio</name>
    <dbReference type="NCBI Taxonomy" id="2755281"/>
    <lineage>
        <taxon>Eukaryota</taxon>
        <taxon>Metazoa</taxon>
        <taxon>Ecdysozoa</taxon>
        <taxon>Arthropoda</taxon>
        <taxon>Hexapoda</taxon>
        <taxon>Insecta</taxon>
        <taxon>Pterygota</taxon>
        <taxon>Neoptera</taxon>
        <taxon>Endopterygota</taxon>
        <taxon>Coleoptera</taxon>
        <taxon>Polyphaga</taxon>
        <taxon>Cucujiformia</taxon>
        <taxon>Tenebrionidae</taxon>
        <taxon>Zophobas</taxon>
    </lineage>
</organism>
<dbReference type="InterPro" id="IPR038606">
    <property type="entry name" value="To_sf"/>
</dbReference>
<dbReference type="InterPro" id="IPR010562">
    <property type="entry name" value="Haemolymph_juvenile_hormone-bd"/>
</dbReference>
<dbReference type="EMBL" id="JALNTZ010000001">
    <property type="protein sequence ID" value="KAJ3665330.1"/>
    <property type="molecule type" value="Genomic_DNA"/>
</dbReference>
<dbReference type="AlphaFoldDB" id="A0AA38MNU4"/>
<evidence type="ECO:0000313" key="5">
    <source>
        <dbReference type="EMBL" id="KAJ3665330.1"/>
    </source>
</evidence>
<comment type="similarity">
    <text evidence="3">Belongs to the TO family.</text>
</comment>
<dbReference type="GO" id="GO:0005615">
    <property type="term" value="C:extracellular space"/>
    <property type="evidence" value="ECO:0007669"/>
    <property type="project" value="TreeGrafter"/>
</dbReference>
<keyword evidence="2" id="KW-0090">Biological rhythms</keyword>
<proteinExistence type="inferred from homology"/>
<name>A0AA38MNU4_9CUCU</name>
<sequence length="244" mass="27884">MKFQIVILVVVGLSESARLPRNFKKCNRAKTDFDVCLLDAVKNAVPQFTRPYKEIDAPNFAPLEINAIDLDIERNKISVKQKLRNCKFSGFNEIQFRVFKIDFENKFMEISGLFPEFKNDCEYEVSGKVIILPIQGKGSATTVAKALDVYLKVPFNETSKNGNTYLHFDNPAMNVTVGDIHFQVDNLFNGDKALGDKMNEFLNENAKEIFEEVKEDYMKLMSDIGLNIMNRIFLKVPVEEVFDG</sequence>
<feature type="chain" id="PRO_5041332177" description="Protein takeout" evidence="4">
    <location>
        <begin position="17"/>
        <end position="244"/>
    </location>
</feature>
<dbReference type="Gene3D" id="3.15.10.30">
    <property type="entry name" value="Haemolymph juvenile hormone binding protein"/>
    <property type="match status" value="1"/>
</dbReference>
<evidence type="ECO:0000256" key="3">
    <source>
        <dbReference type="ARBA" id="ARBA00060902"/>
    </source>
</evidence>
<keyword evidence="6" id="KW-1185">Reference proteome</keyword>